<reference evidence="2 3" key="1">
    <citation type="submission" date="2019-04" db="EMBL/GenBank/DDBJ databases">
        <title>Friends and foes A comparative genomics studyof 23 Aspergillus species from section Flavi.</title>
        <authorList>
            <consortium name="DOE Joint Genome Institute"/>
            <person name="Kjaerbolling I."/>
            <person name="Vesth T."/>
            <person name="Frisvad J.C."/>
            <person name="Nybo J.L."/>
            <person name="Theobald S."/>
            <person name="Kildgaard S."/>
            <person name="Isbrandt T."/>
            <person name="Kuo A."/>
            <person name="Sato A."/>
            <person name="Lyhne E.K."/>
            <person name="Kogle M.E."/>
            <person name="Wiebenga A."/>
            <person name="Kun R.S."/>
            <person name="Lubbers R.J."/>
            <person name="Makela M.R."/>
            <person name="Barry K."/>
            <person name="Chovatia M."/>
            <person name="Clum A."/>
            <person name="Daum C."/>
            <person name="Haridas S."/>
            <person name="He G."/>
            <person name="LaButti K."/>
            <person name="Lipzen A."/>
            <person name="Mondo S."/>
            <person name="Riley R."/>
            <person name="Salamov A."/>
            <person name="Simmons B.A."/>
            <person name="Magnuson J.K."/>
            <person name="Henrissat B."/>
            <person name="Mortensen U.H."/>
            <person name="Larsen T.O."/>
            <person name="Devries R.P."/>
            <person name="Grigoriev I.V."/>
            <person name="Machida M."/>
            <person name="Baker S.E."/>
            <person name="Andersen M.R."/>
        </authorList>
    </citation>
    <scope>NUCLEOTIDE SEQUENCE [LARGE SCALE GENOMIC DNA]</scope>
    <source>
        <strain evidence="2 3">CBS 763.97</strain>
    </source>
</reference>
<protein>
    <submittedName>
        <fullName evidence="2">Uncharacterized protein</fullName>
    </submittedName>
</protein>
<dbReference type="EMBL" id="ML737575">
    <property type="protein sequence ID" value="KAE8369325.1"/>
    <property type="molecule type" value="Genomic_DNA"/>
</dbReference>
<sequence length="112" mass="12772">MRRNKANMRTVCSLRPKIRWIGGRNPEAATGESGRIIPSTDECKQMSSASTRHTRGARKPHLPVEPRVPGDRHRPFNTNFLSGPTDNPQKVQLTWKSDTGDEWVHQIGCVWW</sequence>
<evidence type="ECO:0000313" key="2">
    <source>
        <dbReference type="EMBL" id="KAE8369325.1"/>
    </source>
</evidence>
<accession>A0A5N7AHU5</accession>
<organism evidence="2 3">
    <name type="scientific">Aspergillus caelatus</name>
    <dbReference type="NCBI Taxonomy" id="61420"/>
    <lineage>
        <taxon>Eukaryota</taxon>
        <taxon>Fungi</taxon>
        <taxon>Dikarya</taxon>
        <taxon>Ascomycota</taxon>
        <taxon>Pezizomycotina</taxon>
        <taxon>Eurotiomycetes</taxon>
        <taxon>Eurotiomycetidae</taxon>
        <taxon>Eurotiales</taxon>
        <taxon>Aspergillaceae</taxon>
        <taxon>Aspergillus</taxon>
        <taxon>Aspergillus subgen. Circumdati</taxon>
    </lineage>
</organism>
<gene>
    <name evidence="2" type="ORF">BDV27DRAFT_14316</name>
</gene>
<keyword evidence="3" id="KW-1185">Reference proteome</keyword>
<dbReference type="AlphaFoldDB" id="A0A5N7AHU5"/>
<dbReference type="Proteomes" id="UP000326268">
    <property type="component" value="Unassembled WGS sequence"/>
</dbReference>
<name>A0A5N7AHU5_9EURO</name>
<dbReference type="RefSeq" id="XP_031932406.1">
    <property type="nucleotide sequence ID" value="XM_032070054.1"/>
</dbReference>
<feature type="region of interest" description="Disordered" evidence="1">
    <location>
        <begin position="23"/>
        <end position="89"/>
    </location>
</feature>
<evidence type="ECO:0000313" key="3">
    <source>
        <dbReference type="Proteomes" id="UP000326268"/>
    </source>
</evidence>
<evidence type="ECO:0000256" key="1">
    <source>
        <dbReference type="SAM" id="MobiDB-lite"/>
    </source>
</evidence>
<proteinExistence type="predicted"/>
<feature type="compositionally biased region" description="Basic residues" evidence="1">
    <location>
        <begin position="52"/>
        <end position="61"/>
    </location>
</feature>
<feature type="compositionally biased region" description="Polar residues" evidence="1">
    <location>
        <begin position="76"/>
        <end position="89"/>
    </location>
</feature>
<feature type="compositionally biased region" description="Basic and acidic residues" evidence="1">
    <location>
        <begin position="62"/>
        <end position="74"/>
    </location>
</feature>
<dbReference type="GeneID" id="43654500"/>